<proteinExistence type="predicted"/>
<evidence type="ECO:0000313" key="2">
    <source>
        <dbReference type="EMBL" id="MBC5646671.1"/>
    </source>
</evidence>
<keyword evidence="1" id="KW-0812">Transmembrane</keyword>
<dbReference type="EMBL" id="JACOOI010000078">
    <property type="protein sequence ID" value="MBC5646671.1"/>
    <property type="molecule type" value="Genomic_DNA"/>
</dbReference>
<feature type="transmembrane region" description="Helical" evidence="1">
    <location>
        <begin position="34"/>
        <end position="55"/>
    </location>
</feature>
<feature type="transmembrane region" description="Helical" evidence="1">
    <location>
        <begin position="61"/>
        <end position="81"/>
    </location>
</feature>
<protein>
    <recommendedName>
        <fullName evidence="4">ABC transporter ATP-binding protein</fullName>
    </recommendedName>
</protein>
<name>A0ABR7EBF4_9BACT</name>
<evidence type="ECO:0000256" key="1">
    <source>
        <dbReference type="SAM" id="Phobius"/>
    </source>
</evidence>
<feature type="transmembrane region" description="Helical" evidence="1">
    <location>
        <begin position="148"/>
        <end position="166"/>
    </location>
</feature>
<feature type="transmembrane region" description="Helical" evidence="1">
    <location>
        <begin position="178"/>
        <end position="199"/>
    </location>
</feature>
<gene>
    <name evidence="2" type="ORF">H8S77_27865</name>
</gene>
<dbReference type="RefSeq" id="WP_186962085.1">
    <property type="nucleotide sequence ID" value="NZ_JACOOI010000078.1"/>
</dbReference>
<keyword evidence="1" id="KW-1133">Transmembrane helix</keyword>
<keyword evidence="1" id="KW-0472">Membrane</keyword>
<evidence type="ECO:0000313" key="3">
    <source>
        <dbReference type="Proteomes" id="UP000644010"/>
    </source>
</evidence>
<keyword evidence="3" id="KW-1185">Reference proteome</keyword>
<comment type="caution">
    <text evidence="2">The sequence shown here is derived from an EMBL/GenBank/DDBJ whole genome shotgun (WGS) entry which is preliminary data.</text>
</comment>
<accession>A0ABR7EBF4</accession>
<evidence type="ECO:0008006" key="4">
    <source>
        <dbReference type="Google" id="ProtNLM"/>
    </source>
</evidence>
<reference evidence="2 3" key="1">
    <citation type="submission" date="2020-08" db="EMBL/GenBank/DDBJ databases">
        <title>Genome public.</title>
        <authorList>
            <person name="Liu C."/>
            <person name="Sun Q."/>
        </authorList>
    </citation>
    <scope>NUCLEOTIDE SEQUENCE [LARGE SCALE GENOMIC DNA]</scope>
    <source>
        <strain evidence="2 3">BX2</strain>
    </source>
</reference>
<organism evidence="2 3">
    <name type="scientific">Parabacteroides segnis</name>
    <dbReference type="NCBI Taxonomy" id="2763058"/>
    <lineage>
        <taxon>Bacteria</taxon>
        <taxon>Pseudomonadati</taxon>
        <taxon>Bacteroidota</taxon>
        <taxon>Bacteroidia</taxon>
        <taxon>Bacteroidales</taxon>
        <taxon>Tannerellaceae</taxon>
        <taxon>Parabacteroides</taxon>
    </lineage>
</organism>
<sequence length="244" mass="28651">MEKEMIVNFLHNTTLKKIAEATNSKLMINIRFRLFIILAGIIFSLLYILIWLPFIPVFQQYNPEICAMILVMSLPTLALLIKCDSLDMSYIITEDGKKLDIYQYRVNMMHSYFLKEGYITIGRNNQAFYLSVIDSIKDKLETNDILNLKYHLPIIALIIAILSFVINETVDFSSRFWVVYILLNAYSTTLIIYIILLIFRQGKRKSYNLLNSILHDLSIQDAIEYNRRKKSKICKFFEHVASFF</sequence>
<dbReference type="Proteomes" id="UP000644010">
    <property type="component" value="Unassembled WGS sequence"/>
</dbReference>